<proteinExistence type="predicted"/>
<dbReference type="EMBL" id="MN740154">
    <property type="protein sequence ID" value="QHT90483.1"/>
    <property type="molecule type" value="Genomic_DNA"/>
</dbReference>
<feature type="compositionally biased region" description="Polar residues" evidence="1">
    <location>
        <begin position="1"/>
        <end position="13"/>
    </location>
</feature>
<organism evidence="2">
    <name type="scientific">viral metagenome</name>
    <dbReference type="NCBI Taxonomy" id="1070528"/>
    <lineage>
        <taxon>unclassified sequences</taxon>
        <taxon>metagenomes</taxon>
        <taxon>organismal metagenomes</taxon>
    </lineage>
</organism>
<reference evidence="2" key="1">
    <citation type="journal article" date="2020" name="Nature">
        <title>Giant virus diversity and host interactions through global metagenomics.</title>
        <authorList>
            <person name="Schulz F."/>
            <person name="Roux S."/>
            <person name="Paez-Espino D."/>
            <person name="Jungbluth S."/>
            <person name="Walsh D.A."/>
            <person name="Denef V.J."/>
            <person name="McMahon K.D."/>
            <person name="Konstantinidis K.T."/>
            <person name="Eloe-Fadrosh E.A."/>
            <person name="Kyrpides N.C."/>
            <person name="Woyke T."/>
        </authorList>
    </citation>
    <scope>NUCLEOTIDE SEQUENCE</scope>
    <source>
        <strain evidence="2">GVMAG-M-3300023184-68</strain>
    </source>
</reference>
<dbReference type="AlphaFoldDB" id="A0A6C0IG56"/>
<evidence type="ECO:0000256" key="1">
    <source>
        <dbReference type="SAM" id="MobiDB-lite"/>
    </source>
</evidence>
<name>A0A6C0IG56_9ZZZZ</name>
<sequence length="626" mass="73670">MNLLKSFNTNSYTEKPLRKSLKPHSNQTVSAIGMRTSASDKTFLVAKPPSKLVVEGYKERESSDQELPHSTMIRKPSFITTTPKKKQLTRRIRDAIVKSIQNYTRTNRTEYVLTTNKRPVIQPNPLVREFMTNPTSHNIRTFLDKICPNTGQCISFGVETDKIRQYFNNFDFALSITKERKLIGSPSANGFIIEIPFVKDDYKLYSILKSAKKENADNLYYEAFVGIFINKKNDIFPCFLETYGSYFWPEEQKSKYTKLSKGDLNINLQLMRRNPLNYDYFLQSENIVNSYYNSKFYAVLIQHIHNASTLKQYVTNYKRVETFFSYHLVQFLYQIYCPLAMMSNEFTHYDLHTSNVMLYTVGETLPLNQAVGSKSRGFSALERLHLKKEILDIKNNKQYVTMKYYYPNGEVIEFNTFNIAKILDYGRSFFYDKMPVYEKAPKKWVESTKYNSNHFYQLLKTNVLNNLEHQYNTSYKYLEDEEFTGEKYYISANKRNKSHDLRLCHIIHKTPDKYSGETSVYLQHILNQVVFEDTLEKQLIQQEYPYHNFDAQEWYGTLEIDGIHFTGFRDSDSKIKNVEDMHLALKDLITNIPYFKQMSDDLFKSSTKIGEIHIWVDGSKSLRYIK</sequence>
<evidence type="ECO:0000313" key="2">
    <source>
        <dbReference type="EMBL" id="QHT90483.1"/>
    </source>
</evidence>
<feature type="region of interest" description="Disordered" evidence="1">
    <location>
        <begin position="1"/>
        <end position="25"/>
    </location>
</feature>
<accession>A0A6C0IG56</accession>
<protein>
    <submittedName>
        <fullName evidence="2">Uncharacterized protein</fullName>
    </submittedName>
</protein>